<dbReference type="SUPFAM" id="SSF51306">
    <property type="entry name" value="LexA/Signal peptidase"/>
    <property type="match status" value="1"/>
</dbReference>
<keyword evidence="2" id="KW-1185">Reference proteome</keyword>
<reference evidence="1 2" key="1">
    <citation type="submission" date="2018-06" db="EMBL/GenBank/DDBJ databases">
        <title>Genomic Encyclopedia of Type Strains, Phase IV (KMG-IV): sequencing the most valuable type-strain genomes for metagenomic binning, comparative biology and taxonomic classification.</title>
        <authorList>
            <person name="Goeker M."/>
        </authorList>
    </citation>
    <scope>NUCLEOTIDE SEQUENCE [LARGE SCALE GENOMIC DNA]</scope>
    <source>
        <strain evidence="1 2">DSM 25619</strain>
    </source>
</reference>
<dbReference type="AlphaFoldDB" id="A0A366DMJ7"/>
<dbReference type="Proteomes" id="UP000252893">
    <property type="component" value="Unassembled WGS sequence"/>
</dbReference>
<dbReference type="Gene3D" id="2.10.109.10">
    <property type="entry name" value="Umud Fragment, subunit A"/>
    <property type="match status" value="1"/>
</dbReference>
<proteinExistence type="predicted"/>
<evidence type="ECO:0008006" key="3">
    <source>
        <dbReference type="Google" id="ProtNLM"/>
    </source>
</evidence>
<dbReference type="InterPro" id="IPR039418">
    <property type="entry name" value="LexA-like"/>
</dbReference>
<dbReference type="CDD" id="cd06529">
    <property type="entry name" value="S24_LexA-like"/>
    <property type="match status" value="1"/>
</dbReference>
<evidence type="ECO:0000313" key="1">
    <source>
        <dbReference type="EMBL" id="RBO90458.1"/>
    </source>
</evidence>
<dbReference type="EMBL" id="QNRH01000013">
    <property type="protein sequence ID" value="RBO90458.1"/>
    <property type="molecule type" value="Genomic_DNA"/>
</dbReference>
<gene>
    <name evidence="1" type="ORF">DFR47_11319</name>
</gene>
<sequence length="188" mass="20589">MGVNPITYTAHENGGRGINAEAAKHYAKHLGIDPVVLIFNSTDDTEGSEEQGLVQYKKTKEQNDLATDLQLDMPNEFLSQRFRIPEDSSRIIEVVGDYMYDPTDPSAVGSLLPGDCVVVDTSDTRPSPPGAFAVFDGAGVSLKMLEVIPNSEPKTLRITGRNPRYDCFERAMEAVEIIGRVKAKVSML</sequence>
<name>A0A366DMJ7_9HYPH</name>
<organism evidence="1 2">
    <name type="scientific">Pseudochrobactrum asaccharolyticum</name>
    <dbReference type="NCBI Taxonomy" id="354351"/>
    <lineage>
        <taxon>Bacteria</taxon>
        <taxon>Pseudomonadati</taxon>
        <taxon>Pseudomonadota</taxon>
        <taxon>Alphaproteobacteria</taxon>
        <taxon>Hyphomicrobiales</taxon>
        <taxon>Brucellaceae</taxon>
        <taxon>Pseudochrobactrum</taxon>
    </lineage>
</organism>
<evidence type="ECO:0000313" key="2">
    <source>
        <dbReference type="Proteomes" id="UP000252893"/>
    </source>
</evidence>
<dbReference type="InterPro" id="IPR036286">
    <property type="entry name" value="LexA/Signal_pep-like_sf"/>
</dbReference>
<comment type="caution">
    <text evidence="1">The sequence shown here is derived from an EMBL/GenBank/DDBJ whole genome shotgun (WGS) entry which is preliminary data.</text>
</comment>
<protein>
    <recommendedName>
        <fullName evidence="3">Peptidase S24-like protein</fullName>
    </recommendedName>
</protein>
<accession>A0A366DMJ7</accession>